<evidence type="ECO:0000256" key="7">
    <source>
        <dbReference type="ARBA" id="ARBA00022989"/>
    </source>
</evidence>
<feature type="region of interest" description="Disordered" evidence="10">
    <location>
        <begin position="1202"/>
        <end position="1227"/>
    </location>
</feature>
<feature type="compositionally biased region" description="Low complexity" evidence="10">
    <location>
        <begin position="1"/>
        <end position="40"/>
    </location>
</feature>
<feature type="compositionally biased region" description="Low complexity" evidence="10">
    <location>
        <begin position="823"/>
        <end position="832"/>
    </location>
</feature>
<dbReference type="InterPro" id="IPR051076">
    <property type="entry name" value="Golgi_membrane_TVP38/TMEM64"/>
</dbReference>
<protein>
    <recommendedName>
        <fullName evidence="4">Golgi apparatus membrane protein TVP38</fullName>
    </recommendedName>
    <alternativeName>
        <fullName evidence="5">Golgi apparatus membrane protein tvp38</fullName>
    </alternativeName>
</protein>
<comment type="function">
    <text evidence="1">Golgi membrane protein involved in vesicular trafficking and spindle migration.</text>
</comment>
<feature type="region of interest" description="Disordered" evidence="10">
    <location>
        <begin position="700"/>
        <end position="929"/>
    </location>
</feature>
<evidence type="ECO:0000256" key="10">
    <source>
        <dbReference type="SAM" id="MobiDB-lite"/>
    </source>
</evidence>
<comment type="similarity">
    <text evidence="3">Belongs to the TVP38/TMEM64 family.</text>
</comment>
<keyword evidence="14" id="KW-1185">Reference proteome</keyword>
<feature type="transmembrane region" description="Helical" evidence="11">
    <location>
        <begin position="494"/>
        <end position="512"/>
    </location>
</feature>
<feature type="compositionally biased region" description="Low complexity" evidence="10">
    <location>
        <begin position="1158"/>
        <end position="1177"/>
    </location>
</feature>
<feature type="compositionally biased region" description="Basic residues" evidence="10">
    <location>
        <begin position="310"/>
        <end position="323"/>
    </location>
</feature>
<feature type="compositionally biased region" description="Low complexity" evidence="10">
    <location>
        <begin position="1068"/>
        <end position="1118"/>
    </location>
</feature>
<dbReference type="GO" id="GO:0000139">
    <property type="term" value="C:Golgi membrane"/>
    <property type="evidence" value="ECO:0007669"/>
    <property type="project" value="UniProtKB-SubCell"/>
</dbReference>
<sequence>MPSPLSASPTTTPGSQSQPQRQQSGDSYLLQQQQQQLQQQRRTPSPLPPYLQQYYNNSQLQDAISTNERAQSVPPAEMRSPSALNHRASPIDTTAAGLAKRRTTVHLDDAMTKRLMSPHITSATPTSASVRHSALYHNNPAFQHDRQSSLPGLGSTSPTSPAFAGTSAISKRDSIHSPLSTGPMNAPWLHEQGRFVGQVSGLSDDDDDEAGKGHGGRISVPPSRPDSKPLFPLAHSPQPMAGSSVVVPTLLAPSAPLTTTGLSPVKYGPLSAESSGQPTTSPIIVPQARRGAMNLKKESKMRVGPNGERKSRKRSKARRRARRAAAAAAAAGGPHDAALSLADVAERNHRRMNSNETTHSSQSGRYGPYYTSHHRRTHTNEAASYPLSHRPALSSMRSIATILLFSTMSALLHPRTTCTRIGRWAVRTCREIDDSFRDPRTRERVWKPEWLDAYVPFLIWLGVSLASTGTVIVFHTKVFTALDELSQTLQRLGLGGRFVMGGLIFLTTFPPMPLYSTLIVLCGFSFGMIEGFIISYIAALSGAITVFILSRTMLKGWMTGLLNKSGGLKKVVRAIEKQPKLLFLIRLAPYPYNLMNTLLASSPTLTFKTYTMCTALALPKLLVHTGLGTSIKNFAAYHGAEKGDGSGSGTQQEESEEEKARSATAEKVKRIAGLVGVLLCIGIFLYLMHVARKAVDNLDDEDGEGEKVEGSGSRRASAVASSSSRRHARRGTRSSASSSFSVRGGGPVEAERQRLYPGAGVDFDDEDDDEDEDEDLVELDHGGDSPYSDDSDFYSDEDDFSYSDEDDDEDNLPALDGGRAAGDDSFAGSSSSSRHHQQRPTYGRTHTADAEIDMREVGYDRRGGGGGLGSAGPSGQSPGGIVDRFKAGLGLGGNASGPSSKTRYAPLPHSDGQGGGGSGGISQPTSGAVQLSVVSSISTPMSSLPVSLANGSVQGGRRAVVLPGGSSGAGVLGARPRVSGLGERSGFMPTPPPASPSASAGPTSTRPASASAITSMGPPPPPPPAAGGVVGTNRTRAFPLPRLGPDGIPVGPAAGGYGGPSMLGTIVGTPGVGPSSSSAGGGPSLAPSFMTTTSNNTLSATTSSSASGTPDGDMSGLVDGEGGGGMGMSMEDRIAEMEKSAEEYFSSGRRWTQSSTSTGGPATAAAAAAAAGPGEGPAAKVAAVGVEEAAPTADDDLVEMQRLAQQQRRGGPRSASEMGVEEARYGN</sequence>
<feature type="region of interest" description="Disordered" evidence="10">
    <location>
        <begin position="288"/>
        <end position="334"/>
    </location>
</feature>
<feature type="compositionally biased region" description="Basic and acidic residues" evidence="10">
    <location>
        <begin position="846"/>
        <end position="863"/>
    </location>
</feature>
<evidence type="ECO:0000256" key="5">
    <source>
        <dbReference type="ARBA" id="ARBA00020673"/>
    </source>
</evidence>
<accession>A0A177TGF5</accession>
<dbReference type="Pfam" id="PF09335">
    <property type="entry name" value="VTT_dom"/>
    <property type="match status" value="1"/>
</dbReference>
<dbReference type="EMBL" id="LWDF02000362">
    <property type="protein sequence ID" value="KAE8249899.1"/>
    <property type="molecule type" value="Genomic_DNA"/>
</dbReference>
<feature type="transmembrane region" description="Helical" evidence="11">
    <location>
        <begin position="453"/>
        <end position="474"/>
    </location>
</feature>
<dbReference type="InterPro" id="IPR032816">
    <property type="entry name" value="VTT_dom"/>
</dbReference>
<dbReference type="GO" id="GO:0016192">
    <property type="term" value="P:vesicle-mediated transport"/>
    <property type="evidence" value="ECO:0007669"/>
    <property type="project" value="TreeGrafter"/>
</dbReference>
<feature type="compositionally biased region" description="Low complexity" evidence="10">
    <location>
        <begin position="50"/>
        <end position="61"/>
    </location>
</feature>
<feature type="region of interest" description="Disordered" evidence="10">
    <location>
        <begin position="966"/>
        <end position="1046"/>
    </location>
</feature>
<gene>
    <name evidence="13" type="ORF">A4X13_0g5027</name>
</gene>
<organism evidence="13 14">
    <name type="scientific">Tilletia indica</name>
    <dbReference type="NCBI Taxonomy" id="43049"/>
    <lineage>
        <taxon>Eukaryota</taxon>
        <taxon>Fungi</taxon>
        <taxon>Dikarya</taxon>
        <taxon>Basidiomycota</taxon>
        <taxon>Ustilaginomycotina</taxon>
        <taxon>Exobasidiomycetes</taxon>
        <taxon>Tilletiales</taxon>
        <taxon>Tilletiaceae</taxon>
        <taxon>Tilletia</taxon>
    </lineage>
</organism>
<feature type="region of interest" description="Disordered" evidence="10">
    <location>
        <begin position="1068"/>
        <end position="1177"/>
    </location>
</feature>
<feature type="region of interest" description="Disordered" evidence="10">
    <location>
        <begin position="642"/>
        <end position="663"/>
    </location>
</feature>
<feature type="region of interest" description="Disordered" evidence="10">
    <location>
        <begin position="142"/>
        <end position="236"/>
    </location>
</feature>
<feature type="compositionally biased region" description="Acidic residues" evidence="10">
    <location>
        <begin position="762"/>
        <end position="777"/>
    </location>
</feature>
<evidence type="ECO:0000259" key="12">
    <source>
        <dbReference type="Pfam" id="PF09335"/>
    </source>
</evidence>
<feature type="transmembrane region" description="Helical" evidence="11">
    <location>
        <begin position="518"/>
        <end position="549"/>
    </location>
</feature>
<comment type="subcellular location">
    <subcellularLocation>
        <location evidence="2">Golgi apparatus membrane</location>
        <topology evidence="2">Multi-pass membrane protein</topology>
    </subcellularLocation>
</comment>
<feature type="compositionally biased region" description="Acidic residues" evidence="10">
    <location>
        <begin position="787"/>
        <end position="811"/>
    </location>
</feature>
<evidence type="ECO:0000256" key="6">
    <source>
        <dbReference type="ARBA" id="ARBA00022692"/>
    </source>
</evidence>
<evidence type="ECO:0000313" key="13">
    <source>
        <dbReference type="EMBL" id="KAE8249899.1"/>
    </source>
</evidence>
<evidence type="ECO:0000313" key="14">
    <source>
        <dbReference type="Proteomes" id="UP000077521"/>
    </source>
</evidence>
<proteinExistence type="inferred from homology"/>
<dbReference type="PANTHER" id="PTHR47549">
    <property type="entry name" value="GOLGI APPARATUS MEMBRANE PROTEIN TVP38-RELATED"/>
    <property type="match status" value="1"/>
</dbReference>
<keyword evidence="6 11" id="KW-0812">Transmembrane</keyword>
<feature type="compositionally biased region" description="Low complexity" evidence="10">
    <location>
        <begin position="710"/>
        <end position="723"/>
    </location>
</feature>
<evidence type="ECO:0000256" key="2">
    <source>
        <dbReference type="ARBA" id="ARBA00004653"/>
    </source>
</evidence>
<reference evidence="13" key="1">
    <citation type="submission" date="2016-04" db="EMBL/GenBank/DDBJ databases">
        <authorList>
            <person name="Nguyen H.D."/>
            <person name="Samba Siva P."/>
            <person name="Cullis J."/>
            <person name="Levesque C.A."/>
            <person name="Hambleton S."/>
        </authorList>
    </citation>
    <scope>NUCLEOTIDE SEQUENCE</scope>
    <source>
        <strain evidence="13">DAOMC 236416</strain>
    </source>
</reference>
<dbReference type="PANTHER" id="PTHR47549:SF3">
    <property type="entry name" value="GOLGI APPARATUS MEMBRANE PROTEIN TVP38"/>
    <property type="match status" value="1"/>
</dbReference>
<evidence type="ECO:0000256" key="4">
    <source>
        <dbReference type="ARBA" id="ARBA00013533"/>
    </source>
</evidence>
<evidence type="ECO:0000256" key="3">
    <source>
        <dbReference type="ARBA" id="ARBA00008640"/>
    </source>
</evidence>
<feature type="domain" description="VTT" evidence="12">
    <location>
        <begin position="515"/>
        <end position="629"/>
    </location>
</feature>
<feature type="compositionally biased region" description="Low complexity" evidence="10">
    <location>
        <begin position="996"/>
        <end position="1015"/>
    </location>
</feature>
<evidence type="ECO:0000256" key="8">
    <source>
        <dbReference type="ARBA" id="ARBA00023034"/>
    </source>
</evidence>
<dbReference type="Proteomes" id="UP000077521">
    <property type="component" value="Unassembled WGS sequence"/>
</dbReference>
<evidence type="ECO:0000256" key="1">
    <source>
        <dbReference type="ARBA" id="ARBA00002978"/>
    </source>
</evidence>
<feature type="compositionally biased region" description="Low complexity" evidence="10">
    <location>
        <begin position="733"/>
        <end position="742"/>
    </location>
</feature>
<feature type="compositionally biased region" description="Basic and acidic residues" evidence="10">
    <location>
        <begin position="1130"/>
        <end position="1142"/>
    </location>
</feature>
<dbReference type="GO" id="GO:0000022">
    <property type="term" value="P:mitotic spindle elongation"/>
    <property type="evidence" value="ECO:0007669"/>
    <property type="project" value="TreeGrafter"/>
</dbReference>
<comment type="caution">
    <text evidence="13">The sequence shown here is derived from an EMBL/GenBank/DDBJ whole genome shotgun (WGS) entry which is preliminary data.</text>
</comment>
<dbReference type="AlphaFoldDB" id="A0A177TGF5"/>
<name>A0A177TGF5_9BASI</name>
<reference evidence="13" key="2">
    <citation type="journal article" date="2019" name="IMA Fungus">
        <title>Genome sequencing and comparison of five Tilletia species to identify candidate genes for the detection of regulated species infecting wheat.</title>
        <authorList>
            <person name="Nguyen H.D.T."/>
            <person name="Sultana T."/>
            <person name="Kesanakurti P."/>
            <person name="Hambleton S."/>
        </authorList>
    </citation>
    <scope>NUCLEOTIDE SEQUENCE</scope>
    <source>
        <strain evidence="13">DAOMC 236416</strain>
    </source>
</reference>
<keyword evidence="7 11" id="KW-1133">Transmembrane helix</keyword>
<keyword evidence="9 11" id="KW-0472">Membrane</keyword>
<evidence type="ECO:0000256" key="11">
    <source>
        <dbReference type="SAM" id="Phobius"/>
    </source>
</evidence>
<evidence type="ECO:0000256" key="9">
    <source>
        <dbReference type="ARBA" id="ARBA00023136"/>
    </source>
</evidence>
<keyword evidence="8" id="KW-0333">Golgi apparatus</keyword>
<feature type="compositionally biased region" description="Polar residues" evidence="10">
    <location>
        <begin position="148"/>
        <end position="160"/>
    </location>
</feature>
<feature type="region of interest" description="Disordered" evidence="10">
    <location>
        <begin position="1"/>
        <end position="94"/>
    </location>
</feature>
<feature type="transmembrane region" description="Helical" evidence="11">
    <location>
        <begin position="671"/>
        <end position="688"/>
    </location>
</feature>